<evidence type="ECO:0000256" key="1">
    <source>
        <dbReference type="ARBA" id="ARBA00002919"/>
    </source>
</evidence>
<dbReference type="InterPro" id="IPR003710">
    <property type="entry name" value="ApbA"/>
</dbReference>
<dbReference type="EC" id="1.1.1.169" evidence="4 11"/>
<comment type="function">
    <text evidence="1 11">Catalyzes the NADPH-dependent reduction of ketopantoate into pantoic acid.</text>
</comment>
<evidence type="ECO:0000256" key="3">
    <source>
        <dbReference type="ARBA" id="ARBA00007870"/>
    </source>
</evidence>
<organism evidence="14 15">
    <name type="scientific">Paenibacillus anaericanus</name>
    <dbReference type="NCBI Taxonomy" id="170367"/>
    <lineage>
        <taxon>Bacteria</taxon>
        <taxon>Bacillati</taxon>
        <taxon>Bacillota</taxon>
        <taxon>Bacilli</taxon>
        <taxon>Bacillales</taxon>
        <taxon>Paenibacillaceae</taxon>
        <taxon>Paenibacillus</taxon>
    </lineage>
</organism>
<evidence type="ECO:0000256" key="8">
    <source>
        <dbReference type="ARBA" id="ARBA00023002"/>
    </source>
</evidence>
<dbReference type="GO" id="GO:0005737">
    <property type="term" value="C:cytoplasm"/>
    <property type="evidence" value="ECO:0007669"/>
    <property type="project" value="TreeGrafter"/>
</dbReference>
<evidence type="ECO:0000313" key="15">
    <source>
        <dbReference type="Proteomes" id="UP000279446"/>
    </source>
</evidence>
<evidence type="ECO:0000256" key="11">
    <source>
        <dbReference type="RuleBase" id="RU362068"/>
    </source>
</evidence>
<evidence type="ECO:0000256" key="4">
    <source>
        <dbReference type="ARBA" id="ARBA00013014"/>
    </source>
</evidence>
<dbReference type="InterPro" id="IPR008927">
    <property type="entry name" value="6-PGluconate_DH-like_C_sf"/>
</dbReference>
<sequence>MKFEIIGAGALGLLFGAKLLNAGHEVTFWTRTNHQADLLTKQGYILEESDGSLHQIEASKFQAHQIKEAVKIGEYRENDWVFITTKQRHIDGELLSIIQSLHGERTGTLCFQNGMGHVEKLLTFLKGRQIYTAVTTEGGKRIGTERVIRSGVGKTTIGIVERRSPKSDQREAEKGIYGDDRGESLVNTLDIAGFPAFLSKDIDREIFRKLLINAVVNPLTALWRIPNGELLETEERRNLLRQLCQEGAAIYQANGISYDPALYEQVSEVCRSTAGNISSMLNDVLQGVPTEVDFINGYLVEMGRSAGVSAPGHEMVWQLIRGLPSTNRISI</sequence>
<evidence type="ECO:0000256" key="6">
    <source>
        <dbReference type="ARBA" id="ARBA00022655"/>
    </source>
</evidence>
<dbReference type="Proteomes" id="UP000279446">
    <property type="component" value="Unassembled WGS sequence"/>
</dbReference>
<dbReference type="InterPro" id="IPR050838">
    <property type="entry name" value="Ketopantoate_reductase"/>
</dbReference>
<dbReference type="PANTHER" id="PTHR43765:SF2">
    <property type="entry name" value="2-DEHYDROPANTOATE 2-REDUCTASE"/>
    <property type="match status" value="1"/>
</dbReference>
<dbReference type="InterPro" id="IPR013752">
    <property type="entry name" value="KPA_reductase"/>
</dbReference>
<name>A0A3S1DS92_9BACL</name>
<dbReference type="EMBL" id="RZNY01000003">
    <property type="protein sequence ID" value="RUT47946.1"/>
    <property type="molecule type" value="Genomic_DNA"/>
</dbReference>
<dbReference type="SUPFAM" id="SSF48179">
    <property type="entry name" value="6-phosphogluconate dehydrogenase C-terminal domain-like"/>
    <property type="match status" value="1"/>
</dbReference>
<protein>
    <recommendedName>
        <fullName evidence="5 11">2-dehydropantoate 2-reductase</fullName>
        <ecNumber evidence="4 11">1.1.1.169</ecNumber>
    </recommendedName>
    <alternativeName>
        <fullName evidence="9 11">Ketopantoate reductase</fullName>
    </alternativeName>
</protein>
<dbReference type="NCBIfam" id="TIGR00745">
    <property type="entry name" value="apbA_panE"/>
    <property type="match status" value="1"/>
</dbReference>
<dbReference type="FunFam" id="1.10.1040.10:FF:000017">
    <property type="entry name" value="2-dehydropantoate 2-reductase"/>
    <property type="match status" value="1"/>
</dbReference>
<dbReference type="AlphaFoldDB" id="A0A3S1DS92"/>
<evidence type="ECO:0000256" key="7">
    <source>
        <dbReference type="ARBA" id="ARBA00022857"/>
    </source>
</evidence>
<feature type="domain" description="Ketopantoate reductase C-terminal" evidence="13">
    <location>
        <begin position="201"/>
        <end position="322"/>
    </location>
</feature>
<reference evidence="14 15" key="1">
    <citation type="submission" date="2018-12" db="EMBL/GenBank/DDBJ databases">
        <authorList>
            <person name="Sun L."/>
            <person name="Chen Z."/>
        </authorList>
    </citation>
    <scope>NUCLEOTIDE SEQUENCE [LARGE SCALE GENOMIC DNA]</scope>
    <source>
        <strain evidence="14 15">DSM 15890</strain>
    </source>
</reference>
<dbReference type="GO" id="GO:0050661">
    <property type="term" value="F:NADP binding"/>
    <property type="evidence" value="ECO:0007669"/>
    <property type="project" value="TreeGrafter"/>
</dbReference>
<dbReference type="GO" id="GO:0015940">
    <property type="term" value="P:pantothenate biosynthetic process"/>
    <property type="evidence" value="ECO:0007669"/>
    <property type="project" value="UniProtKB-UniPathway"/>
</dbReference>
<comment type="caution">
    <text evidence="14">The sequence shown here is derived from an EMBL/GenBank/DDBJ whole genome shotgun (WGS) entry which is preliminary data.</text>
</comment>
<proteinExistence type="inferred from homology"/>
<dbReference type="GO" id="GO:0008677">
    <property type="term" value="F:2-dehydropantoate 2-reductase activity"/>
    <property type="evidence" value="ECO:0007669"/>
    <property type="project" value="UniProtKB-EC"/>
</dbReference>
<evidence type="ECO:0000256" key="10">
    <source>
        <dbReference type="ARBA" id="ARBA00048793"/>
    </source>
</evidence>
<evidence type="ECO:0000259" key="12">
    <source>
        <dbReference type="Pfam" id="PF02558"/>
    </source>
</evidence>
<dbReference type="PANTHER" id="PTHR43765">
    <property type="entry name" value="2-DEHYDROPANTOATE 2-REDUCTASE-RELATED"/>
    <property type="match status" value="1"/>
</dbReference>
<feature type="domain" description="Ketopantoate reductase N-terminal" evidence="12">
    <location>
        <begin position="5"/>
        <end position="160"/>
    </location>
</feature>
<evidence type="ECO:0000256" key="9">
    <source>
        <dbReference type="ARBA" id="ARBA00032024"/>
    </source>
</evidence>
<dbReference type="Pfam" id="PF08546">
    <property type="entry name" value="ApbA_C"/>
    <property type="match status" value="1"/>
</dbReference>
<keyword evidence="15" id="KW-1185">Reference proteome</keyword>
<accession>A0A3S1DS92</accession>
<dbReference type="InterPro" id="IPR013332">
    <property type="entry name" value="KPR_N"/>
</dbReference>
<evidence type="ECO:0000256" key="5">
    <source>
        <dbReference type="ARBA" id="ARBA00019465"/>
    </source>
</evidence>
<dbReference type="UniPathway" id="UPA00028">
    <property type="reaction ID" value="UER00004"/>
</dbReference>
<dbReference type="InterPro" id="IPR013328">
    <property type="entry name" value="6PGD_dom2"/>
</dbReference>
<evidence type="ECO:0000259" key="13">
    <source>
        <dbReference type="Pfam" id="PF08546"/>
    </source>
</evidence>
<comment type="catalytic activity">
    <reaction evidence="10 11">
        <text>(R)-pantoate + NADP(+) = 2-dehydropantoate + NADPH + H(+)</text>
        <dbReference type="Rhea" id="RHEA:16233"/>
        <dbReference type="ChEBI" id="CHEBI:11561"/>
        <dbReference type="ChEBI" id="CHEBI:15378"/>
        <dbReference type="ChEBI" id="CHEBI:15980"/>
        <dbReference type="ChEBI" id="CHEBI:57783"/>
        <dbReference type="ChEBI" id="CHEBI:58349"/>
        <dbReference type="EC" id="1.1.1.169"/>
    </reaction>
</comment>
<keyword evidence="7 11" id="KW-0521">NADP</keyword>
<dbReference type="SUPFAM" id="SSF51735">
    <property type="entry name" value="NAD(P)-binding Rossmann-fold domains"/>
    <property type="match status" value="1"/>
</dbReference>
<evidence type="ECO:0000313" key="14">
    <source>
        <dbReference type="EMBL" id="RUT47946.1"/>
    </source>
</evidence>
<dbReference type="Pfam" id="PF02558">
    <property type="entry name" value="ApbA"/>
    <property type="match status" value="1"/>
</dbReference>
<comment type="pathway">
    <text evidence="2 11">Cofactor biosynthesis; (R)-pantothenate biosynthesis; (R)-pantoate from 3-methyl-2-oxobutanoate: step 2/2.</text>
</comment>
<dbReference type="Gene3D" id="1.10.1040.10">
    <property type="entry name" value="N-(1-d-carboxylethyl)-l-norvaline Dehydrogenase, domain 2"/>
    <property type="match status" value="1"/>
</dbReference>
<gene>
    <name evidence="14" type="ORF">EJP82_06125</name>
</gene>
<dbReference type="OrthoDB" id="9800163at2"/>
<comment type="similarity">
    <text evidence="3 11">Belongs to the ketopantoate reductase family.</text>
</comment>
<keyword evidence="6 11" id="KW-0566">Pantothenate biosynthesis</keyword>
<dbReference type="Gene3D" id="3.40.50.720">
    <property type="entry name" value="NAD(P)-binding Rossmann-like Domain"/>
    <property type="match status" value="1"/>
</dbReference>
<evidence type="ECO:0000256" key="2">
    <source>
        <dbReference type="ARBA" id="ARBA00004994"/>
    </source>
</evidence>
<dbReference type="RefSeq" id="WP_127191142.1">
    <property type="nucleotide sequence ID" value="NZ_RZNY01000003.1"/>
</dbReference>
<keyword evidence="8 11" id="KW-0560">Oxidoreductase</keyword>
<dbReference type="InterPro" id="IPR036291">
    <property type="entry name" value="NAD(P)-bd_dom_sf"/>
</dbReference>